<dbReference type="EMBL" id="CAJRAF010000002">
    <property type="protein sequence ID" value="CAG4997302.1"/>
    <property type="molecule type" value="Genomic_DNA"/>
</dbReference>
<sequence length="114" mass="12717">MGNKEVLQAANAAVMAGDNEGFLVYCTDNVVWHFVGEQTLAGKEAVRQYMVETYLEPPRFQVDTLVAEGDYVTAIGTIDLKDQDGMLAHYAYCDVWRFEDGRMAELTAFVIKVA</sequence>
<dbReference type="Gene3D" id="3.10.450.50">
    <property type="match status" value="1"/>
</dbReference>
<dbReference type="InterPro" id="IPR037401">
    <property type="entry name" value="SnoaL-like"/>
</dbReference>
<keyword evidence="3" id="KW-1185">Reference proteome</keyword>
<feature type="domain" description="SnoaL-like" evidence="1">
    <location>
        <begin position="9"/>
        <end position="105"/>
    </location>
</feature>
<dbReference type="SUPFAM" id="SSF54427">
    <property type="entry name" value="NTF2-like"/>
    <property type="match status" value="1"/>
</dbReference>
<proteinExistence type="predicted"/>
<evidence type="ECO:0000259" key="1">
    <source>
        <dbReference type="Pfam" id="PF12680"/>
    </source>
</evidence>
<dbReference type="Proteomes" id="UP000680038">
    <property type="component" value="Unassembled WGS sequence"/>
</dbReference>
<protein>
    <recommendedName>
        <fullName evidence="1">SnoaL-like domain-containing protein</fullName>
    </recommendedName>
</protein>
<reference evidence="2" key="1">
    <citation type="submission" date="2021-04" db="EMBL/GenBank/DDBJ databases">
        <authorList>
            <person name="Rodrigo-Torres L."/>
            <person name="Arahal R. D."/>
            <person name="Lucena T."/>
        </authorList>
    </citation>
    <scope>NUCLEOTIDE SEQUENCE</scope>
    <source>
        <strain evidence="2">CECT 9275</strain>
    </source>
</reference>
<name>A0A916NKR9_9BACT</name>
<dbReference type="Pfam" id="PF12680">
    <property type="entry name" value="SnoaL_2"/>
    <property type="match status" value="1"/>
</dbReference>
<gene>
    <name evidence="2" type="ORF">DYBT9275_01740</name>
</gene>
<dbReference type="AlphaFoldDB" id="A0A916NKR9"/>
<comment type="caution">
    <text evidence="2">The sequence shown here is derived from an EMBL/GenBank/DDBJ whole genome shotgun (WGS) entry which is preliminary data.</text>
</comment>
<dbReference type="RefSeq" id="WP_215238452.1">
    <property type="nucleotide sequence ID" value="NZ_CAJRAF010000002.1"/>
</dbReference>
<organism evidence="2 3">
    <name type="scientific">Dyadobacter helix</name>
    <dbReference type="NCBI Taxonomy" id="2822344"/>
    <lineage>
        <taxon>Bacteria</taxon>
        <taxon>Pseudomonadati</taxon>
        <taxon>Bacteroidota</taxon>
        <taxon>Cytophagia</taxon>
        <taxon>Cytophagales</taxon>
        <taxon>Spirosomataceae</taxon>
        <taxon>Dyadobacter</taxon>
    </lineage>
</organism>
<evidence type="ECO:0000313" key="3">
    <source>
        <dbReference type="Proteomes" id="UP000680038"/>
    </source>
</evidence>
<evidence type="ECO:0000313" key="2">
    <source>
        <dbReference type="EMBL" id="CAG4997302.1"/>
    </source>
</evidence>
<accession>A0A916NKR9</accession>
<dbReference type="InterPro" id="IPR032710">
    <property type="entry name" value="NTF2-like_dom_sf"/>
</dbReference>